<proteinExistence type="predicted"/>
<comment type="caution">
    <text evidence="2">The sequence shown here is derived from an EMBL/GenBank/DDBJ whole genome shotgun (WGS) entry which is preliminary data.</text>
</comment>
<protein>
    <recommendedName>
        <fullName evidence="4">ATP-binding protein</fullName>
    </recommendedName>
</protein>
<feature type="transmembrane region" description="Helical" evidence="1">
    <location>
        <begin position="136"/>
        <end position="157"/>
    </location>
</feature>
<name>A0ABW0N1X0_9ACTN</name>
<dbReference type="EMBL" id="JBHSMD010000002">
    <property type="protein sequence ID" value="MFC5492887.1"/>
    <property type="molecule type" value="Genomic_DNA"/>
</dbReference>
<feature type="transmembrane region" description="Helical" evidence="1">
    <location>
        <begin position="186"/>
        <end position="206"/>
    </location>
</feature>
<keyword evidence="1" id="KW-0812">Transmembrane</keyword>
<dbReference type="Proteomes" id="UP001595956">
    <property type="component" value="Unassembled WGS sequence"/>
</dbReference>
<sequence>MLESSVGSQRSEFAYNTAIERVGDLGLRAALFRHTLLIVIAACLVVAADGGSGPLPWLPWVFVAIAALGAYVSMTTNWFQMTEVEPTNRVARLALEVTRSGRGEMLPADIAGWIEFASYWTLAVIGPYLLVDAAPAVRLVVLGSAMAYVASCLVAILTDPAFYNPHSGWSSPAAHRAVVLADSGRAIGGPVAALIAYLVCVPFASWPGDTELIATVLCAGLAGIQLRIREVDRIYSFGSVAARFAALDSRKEYGGAAHRLIGDPVRELEVALKNAGDGVPDEVHESFAYLSGGFSDYMALESRPDKDFAWPGLLEAYLERLAGRTKFHPELVLNTELSAVDQRIAHDVLHNLASNAVASGPTTGTMTVERDGAFVVVTSTDDGAPVHERSWMRADGGLQRLDRTLRRTLPRRNTPCGVRVVGTGEHGPKVIEARWRATEQQGTS</sequence>
<evidence type="ECO:0000313" key="2">
    <source>
        <dbReference type="EMBL" id="MFC5492887.1"/>
    </source>
</evidence>
<evidence type="ECO:0008006" key="4">
    <source>
        <dbReference type="Google" id="ProtNLM"/>
    </source>
</evidence>
<feature type="transmembrane region" description="Helical" evidence="1">
    <location>
        <begin position="60"/>
        <end position="79"/>
    </location>
</feature>
<feature type="transmembrane region" description="Helical" evidence="1">
    <location>
        <begin position="110"/>
        <end position="130"/>
    </location>
</feature>
<feature type="transmembrane region" description="Helical" evidence="1">
    <location>
        <begin position="30"/>
        <end position="48"/>
    </location>
</feature>
<reference evidence="3" key="1">
    <citation type="journal article" date="2019" name="Int. J. Syst. Evol. Microbiol.">
        <title>The Global Catalogue of Microorganisms (GCM) 10K type strain sequencing project: providing services to taxonomists for standard genome sequencing and annotation.</title>
        <authorList>
            <consortium name="The Broad Institute Genomics Platform"/>
            <consortium name="The Broad Institute Genome Sequencing Center for Infectious Disease"/>
            <person name="Wu L."/>
            <person name="Ma J."/>
        </authorList>
    </citation>
    <scope>NUCLEOTIDE SEQUENCE [LARGE SCALE GENOMIC DNA]</scope>
    <source>
        <strain evidence="3">KACC 13778</strain>
    </source>
</reference>
<accession>A0ABW0N1X0</accession>
<keyword evidence="1" id="KW-0472">Membrane</keyword>
<organism evidence="2 3">
    <name type="scientific">Nocardioides caricicola</name>
    <dbReference type="NCBI Taxonomy" id="634770"/>
    <lineage>
        <taxon>Bacteria</taxon>
        <taxon>Bacillati</taxon>
        <taxon>Actinomycetota</taxon>
        <taxon>Actinomycetes</taxon>
        <taxon>Propionibacteriales</taxon>
        <taxon>Nocardioidaceae</taxon>
        <taxon>Nocardioides</taxon>
    </lineage>
</organism>
<keyword evidence="3" id="KW-1185">Reference proteome</keyword>
<evidence type="ECO:0000313" key="3">
    <source>
        <dbReference type="Proteomes" id="UP001595956"/>
    </source>
</evidence>
<gene>
    <name evidence="2" type="ORF">ACFPKY_07240</name>
</gene>
<evidence type="ECO:0000256" key="1">
    <source>
        <dbReference type="SAM" id="Phobius"/>
    </source>
</evidence>
<dbReference type="RefSeq" id="WP_345171483.1">
    <property type="nucleotide sequence ID" value="NZ_BAABFQ010000003.1"/>
</dbReference>
<keyword evidence="1" id="KW-1133">Transmembrane helix</keyword>